<organism evidence="2 3">
    <name type="scientific">Scandinavium hiltneri</name>
    <dbReference type="NCBI Taxonomy" id="2926519"/>
    <lineage>
        <taxon>Bacteria</taxon>
        <taxon>Pseudomonadati</taxon>
        <taxon>Pseudomonadota</taxon>
        <taxon>Gammaproteobacteria</taxon>
        <taxon>Enterobacterales</taxon>
        <taxon>Enterobacteriaceae</taxon>
        <taxon>Scandinavium</taxon>
    </lineage>
</organism>
<dbReference type="Proteomes" id="UP001205357">
    <property type="component" value="Unassembled WGS sequence"/>
</dbReference>
<keyword evidence="1" id="KW-1133">Transmembrane helix</keyword>
<reference evidence="2 3" key="1">
    <citation type="submission" date="2022-04" db="EMBL/GenBank/DDBJ databases">
        <title>Proposal of a three novel species of Scandinavium, Scandinavium hiltneri, Scandinavium manionii, Scandinavium tedordense.</title>
        <authorList>
            <person name="Maddock D.W."/>
            <person name="Brady C.L."/>
            <person name="Denman S."/>
            <person name="Arnold D."/>
        </authorList>
    </citation>
    <scope>NUCLEOTIDE SEQUENCE [LARGE SCALE GENOMIC DNA]</scope>
    <source>
        <strain evidence="2 3">H11S7</strain>
    </source>
</reference>
<dbReference type="EMBL" id="JALIGE010000076">
    <property type="protein sequence ID" value="MCS2162982.1"/>
    <property type="molecule type" value="Genomic_DNA"/>
</dbReference>
<feature type="transmembrane region" description="Helical" evidence="1">
    <location>
        <begin position="52"/>
        <end position="73"/>
    </location>
</feature>
<feature type="transmembrane region" description="Helical" evidence="1">
    <location>
        <begin position="20"/>
        <end position="40"/>
    </location>
</feature>
<name>A0ABT2E531_9ENTR</name>
<keyword evidence="1" id="KW-0812">Transmembrane</keyword>
<keyword evidence="1" id="KW-0472">Membrane</keyword>
<dbReference type="Pfam" id="PF16931">
    <property type="entry name" value="Phage_holin_8"/>
    <property type="match status" value="1"/>
</dbReference>
<gene>
    <name evidence="2" type="ORF">MUU47_18010</name>
</gene>
<accession>A0ABT2E531</accession>
<feature type="transmembrane region" description="Helical" evidence="1">
    <location>
        <begin position="85"/>
        <end position="107"/>
    </location>
</feature>
<evidence type="ECO:0000313" key="2">
    <source>
        <dbReference type="EMBL" id="MCS2162982.1"/>
    </source>
</evidence>
<protein>
    <submittedName>
        <fullName evidence="2">Phage holin family protein</fullName>
    </submittedName>
</protein>
<evidence type="ECO:0000313" key="3">
    <source>
        <dbReference type="Proteomes" id="UP001205357"/>
    </source>
</evidence>
<proteinExistence type="predicted"/>
<evidence type="ECO:0000256" key="1">
    <source>
        <dbReference type="SAM" id="Phobius"/>
    </source>
</evidence>
<dbReference type="InterPro" id="IPR032637">
    <property type="entry name" value="Phage_holin-like"/>
</dbReference>
<dbReference type="RefSeq" id="WP_258989535.1">
    <property type="nucleotide sequence ID" value="NZ_JALIGE010000076.1"/>
</dbReference>
<comment type="caution">
    <text evidence="2">The sequence shown here is derived from an EMBL/GenBank/DDBJ whole genome shotgun (WGS) entry which is preliminary data.</text>
</comment>
<sequence length="129" mass="13304">MSNTTLGAYMLLGGVTVVGMSPVIDAGVLIAAVSGSLIFVLVDNAISNWKKIFLFIPSVVSGVVAAPLASELLTKYTADGIEAKLPIGALVASMVVNLLVKIAITVADDPMSFIRMVLNFIRPGGGNAK</sequence>
<keyword evidence="3" id="KW-1185">Reference proteome</keyword>